<dbReference type="Pfam" id="PF25929">
    <property type="entry name" value="DUF7974"/>
    <property type="match status" value="1"/>
</dbReference>
<evidence type="ECO:0000259" key="1">
    <source>
        <dbReference type="Pfam" id="PF25929"/>
    </source>
</evidence>
<dbReference type="STRING" id="1227456.C450_07162"/>
<dbReference type="InterPro" id="IPR058280">
    <property type="entry name" value="DUF7974"/>
</dbReference>
<reference evidence="2 3" key="1">
    <citation type="journal article" date="2014" name="PLoS Genet.">
        <title>Phylogenetically driven sequencing of extremely halophilic archaea reveals strategies for static and dynamic osmo-response.</title>
        <authorList>
            <person name="Becker E.A."/>
            <person name="Seitzer P.M."/>
            <person name="Tritt A."/>
            <person name="Larsen D."/>
            <person name="Krusor M."/>
            <person name="Yao A.I."/>
            <person name="Wu D."/>
            <person name="Madern D."/>
            <person name="Eisen J.A."/>
            <person name="Darling A.E."/>
            <person name="Facciotti M.T."/>
        </authorList>
    </citation>
    <scope>NUCLEOTIDE SEQUENCE [LARGE SCALE GENOMIC DNA]</scope>
    <source>
        <strain evidence="2 3">DSM 8989</strain>
    </source>
</reference>
<dbReference type="EMBL" id="AOME01000050">
    <property type="protein sequence ID" value="EMA53668.1"/>
    <property type="molecule type" value="Genomic_DNA"/>
</dbReference>
<proteinExistence type="predicted"/>
<name>M0N7X5_9EURY</name>
<evidence type="ECO:0000313" key="3">
    <source>
        <dbReference type="Proteomes" id="UP000011625"/>
    </source>
</evidence>
<dbReference type="RefSeq" id="WP_005041918.1">
    <property type="nucleotide sequence ID" value="NZ_AOME01000050.1"/>
</dbReference>
<keyword evidence="3" id="KW-1185">Reference proteome</keyword>
<accession>M0N7X5</accession>
<protein>
    <recommendedName>
        <fullName evidence="1">DUF7974 domain-containing protein</fullName>
    </recommendedName>
</protein>
<feature type="domain" description="DUF7974" evidence="1">
    <location>
        <begin position="75"/>
        <end position="208"/>
    </location>
</feature>
<sequence length="208" mass="23967">MSVLPFRSTTTIRALSTSRAKFVRGRRGSDDGSTTNERRIMLARNGRPLIVPVSDREDRHGLDETRNYLAAALGRFVPQRLARAALHVSIETGRERYARGEPIAITATFTNRLPVPITVRTPRQRRWGWSVDGELEASDEARYTRSKPSSFGFRPRERKRFEWEWNGRFERTTERQWVTAEPREYEISAFVALDGDTRPSATTTVRIE</sequence>
<dbReference type="PATRIC" id="fig|1227456.3.peg.1429"/>
<gene>
    <name evidence="2" type="ORF">C450_07162</name>
</gene>
<dbReference type="Proteomes" id="UP000011625">
    <property type="component" value="Unassembled WGS sequence"/>
</dbReference>
<dbReference type="AlphaFoldDB" id="M0N7X5"/>
<organism evidence="2 3">
    <name type="scientific">Halococcus salifodinae DSM 8989</name>
    <dbReference type="NCBI Taxonomy" id="1227456"/>
    <lineage>
        <taxon>Archaea</taxon>
        <taxon>Methanobacteriati</taxon>
        <taxon>Methanobacteriota</taxon>
        <taxon>Stenosarchaea group</taxon>
        <taxon>Halobacteria</taxon>
        <taxon>Halobacteriales</taxon>
        <taxon>Halococcaceae</taxon>
        <taxon>Halococcus</taxon>
    </lineage>
</organism>
<comment type="caution">
    <text evidence="2">The sequence shown here is derived from an EMBL/GenBank/DDBJ whole genome shotgun (WGS) entry which is preliminary data.</text>
</comment>
<evidence type="ECO:0000313" key="2">
    <source>
        <dbReference type="EMBL" id="EMA53668.1"/>
    </source>
</evidence>